<feature type="non-terminal residue" evidence="1">
    <location>
        <position position="42"/>
    </location>
</feature>
<feature type="non-terminal residue" evidence="1">
    <location>
        <position position="1"/>
    </location>
</feature>
<organism evidence="1 2">
    <name type="scientific">Racocetra persica</name>
    <dbReference type="NCBI Taxonomy" id="160502"/>
    <lineage>
        <taxon>Eukaryota</taxon>
        <taxon>Fungi</taxon>
        <taxon>Fungi incertae sedis</taxon>
        <taxon>Mucoromycota</taxon>
        <taxon>Glomeromycotina</taxon>
        <taxon>Glomeromycetes</taxon>
        <taxon>Diversisporales</taxon>
        <taxon>Gigasporaceae</taxon>
        <taxon>Racocetra</taxon>
    </lineage>
</organism>
<gene>
    <name evidence="1" type="ORF">RPERSI_LOCUS19160</name>
</gene>
<sequence>MLVPPDINTVFDICKEVKEIDPDLSEANIDDVLDTVLNTTDS</sequence>
<evidence type="ECO:0000313" key="1">
    <source>
        <dbReference type="EMBL" id="CAG8791056.1"/>
    </source>
</evidence>
<accession>A0ACA9RFU9</accession>
<protein>
    <submittedName>
        <fullName evidence="1">13005_t:CDS:1</fullName>
    </submittedName>
</protein>
<dbReference type="Proteomes" id="UP000789920">
    <property type="component" value="Unassembled WGS sequence"/>
</dbReference>
<evidence type="ECO:0000313" key="2">
    <source>
        <dbReference type="Proteomes" id="UP000789920"/>
    </source>
</evidence>
<dbReference type="EMBL" id="CAJVQC010051996">
    <property type="protein sequence ID" value="CAG8791056.1"/>
    <property type="molecule type" value="Genomic_DNA"/>
</dbReference>
<keyword evidence="2" id="KW-1185">Reference proteome</keyword>
<name>A0ACA9RFU9_9GLOM</name>
<reference evidence="1" key="1">
    <citation type="submission" date="2021-06" db="EMBL/GenBank/DDBJ databases">
        <authorList>
            <person name="Kallberg Y."/>
            <person name="Tangrot J."/>
            <person name="Rosling A."/>
        </authorList>
    </citation>
    <scope>NUCLEOTIDE SEQUENCE</scope>
    <source>
        <strain evidence="1">MA461A</strain>
    </source>
</reference>
<comment type="caution">
    <text evidence="1">The sequence shown here is derived from an EMBL/GenBank/DDBJ whole genome shotgun (WGS) entry which is preliminary data.</text>
</comment>
<proteinExistence type="predicted"/>